<evidence type="ECO:0000313" key="3">
    <source>
        <dbReference type="Proteomes" id="UP000027265"/>
    </source>
</evidence>
<dbReference type="EMBL" id="KL197731">
    <property type="protein sequence ID" value="KDQ53942.1"/>
    <property type="molecule type" value="Genomic_DNA"/>
</dbReference>
<organism evidence="2 3">
    <name type="scientific">Jaapia argillacea MUCL 33604</name>
    <dbReference type="NCBI Taxonomy" id="933084"/>
    <lineage>
        <taxon>Eukaryota</taxon>
        <taxon>Fungi</taxon>
        <taxon>Dikarya</taxon>
        <taxon>Basidiomycota</taxon>
        <taxon>Agaricomycotina</taxon>
        <taxon>Agaricomycetes</taxon>
        <taxon>Agaricomycetidae</taxon>
        <taxon>Jaapiales</taxon>
        <taxon>Jaapiaceae</taxon>
        <taxon>Jaapia</taxon>
    </lineage>
</organism>
<dbReference type="InParanoid" id="A0A067PRM4"/>
<gene>
    <name evidence="2" type="ORF">JAAARDRAFT_418466</name>
</gene>
<evidence type="ECO:0000256" key="1">
    <source>
        <dbReference type="SAM" id="MobiDB-lite"/>
    </source>
</evidence>
<feature type="compositionally biased region" description="Low complexity" evidence="1">
    <location>
        <begin position="98"/>
        <end position="115"/>
    </location>
</feature>
<protein>
    <submittedName>
        <fullName evidence="2">Uncharacterized protein</fullName>
    </submittedName>
</protein>
<dbReference type="AlphaFoldDB" id="A0A067PRM4"/>
<reference evidence="3" key="1">
    <citation type="journal article" date="2014" name="Proc. Natl. Acad. Sci. U.S.A.">
        <title>Extensive sampling of basidiomycete genomes demonstrates inadequacy of the white-rot/brown-rot paradigm for wood decay fungi.</title>
        <authorList>
            <person name="Riley R."/>
            <person name="Salamov A.A."/>
            <person name="Brown D.W."/>
            <person name="Nagy L.G."/>
            <person name="Floudas D."/>
            <person name="Held B.W."/>
            <person name="Levasseur A."/>
            <person name="Lombard V."/>
            <person name="Morin E."/>
            <person name="Otillar R."/>
            <person name="Lindquist E.A."/>
            <person name="Sun H."/>
            <person name="LaButti K.M."/>
            <person name="Schmutz J."/>
            <person name="Jabbour D."/>
            <person name="Luo H."/>
            <person name="Baker S.E."/>
            <person name="Pisabarro A.G."/>
            <person name="Walton J.D."/>
            <person name="Blanchette R.A."/>
            <person name="Henrissat B."/>
            <person name="Martin F."/>
            <person name="Cullen D."/>
            <person name="Hibbett D.S."/>
            <person name="Grigoriev I.V."/>
        </authorList>
    </citation>
    <scope>NUCLEOTIDE SEQUENCE [LARGE SCALE GENOMIC DNA]</scope>
    <source>
        <strain evidence="3">MUCL 33604</strain>
    </source>
</reference>
<sequence length="140" mass="14993">MVLQQQMLMIAGSDNRLLRPPHGLAFLSDASRVDEPSRVECDAPRRSNQSISISISIPSHSSLSFPLSRASSSSSSSLTAPPNILPRLRELNPPPNPTSSISINSLPSSSSSLRLPECERSEELGSDHPPVPSDVVDNTP</sequence>
<evidence type="ECO:0000313" key="2">
    <source>
        <dbReference type="EMBL" id="KDQ53942.1"/>
    </source>
</evidence>
<feature type="region of interest" description="Disordered" evidence="1">
    <location>
        <begin position="33"/>
        <end position="140"/>
    </location>
</feature>
<keyword evidence="3" id="KW-1185">Reference proteome</keyword>
<feature type="compositionally biased region" description="Basic and acidic residues" evidence="1">
    <location>
        <begin position="33"/>
        <end position="45"/>
    </location>
</feature>
<dbReference type="HOGENOM" id="CLU_1835444_0_0_1"/>
<proteinExistence type="predicted"/>
<dbReference type="Proteomes" id="UP000027265">
    <property type="component" value="Unassembled WGS sequence"/>
</dbReference>
<name>A0A067PRM4_9AGAM</name>
<feature type="compositionally biased region" description="Basic and acidic residues" evidence="1">
    <location>
        <begin position="116"/>
        <end position="126"/>
    </location>
</feature>
<feature type="compositionally biased region" description="Low complexity" evidence="1">
    <location>
        <begin position="46"/>
        <end position="86"/>
    </location>
</feature>
<accession>A0A067PRM4</accession>